<evidence type="ECO:0000313" key="5">
    <source>
        <dbReference type="Proteomes" id="UP000224607"/>
    </source>
</evidence>
<dbReference type="EMBL" id="FORG01000002">
    <property type="protein sequence ID" value="SFI63046.1"/>
    <property type="molecule type" value="Genomic_DNA"/>
</dbReference>
<evidence type="ECO:0000313" key="4">
    <source>
        <dbReference type="Proteomes" id="UP000198919"/>
    </source>
</evidence>
<evidence type="ECO:0000313" key="2">
    <source>
        <dbReference type="EMBL" id="PHM46299.1"/>
    </source>
</evidence>
<reference evidence="2 5" key="3">
    <citation type="journal article" date="2017" name="Nat. Microbiol.">
        <title>Natural product diversity associated with the nematode symbionts Photorhabdus and Xenorhabdus.</title>
        <authorList>
            <person name="Tobias N.J."/>
            <person name="Wolff H."/>
            <person name="Djahanschiri B."/>
            <person name="Grundmann F."/>
            <person name="Kronenwerth M."/>
            <person name="Shi Y.M."/>
            <person name="Simonyi S."/>
            <person name="Grun P."/>
            <person name="Shapiro-Ilan D."/>
            <person name="Pidot S.J."/>
            <person name="Stinear T.P."/>
            <person name="Ebersberger I."/>
            <person name="Bode H.B."/>
        </authorList>
    </citation>
    <scope>NUCLEOTIDE SEQUENCE [LARGE SCALE GENOMIC DNA]</scope>
    <source>
        <strain evidence="2 5">DSM 17908</strain>
    </source>
</reference>
<reference evidence="3" key="1">
    <citation type="submission" date="2016-10" db="EMBL/GenBank/DDBJ databases">
        <authorList>
            <person name="de Groot N.N."/>
        </authorList>
    </citation>
    <scope>NUCLEOTIDE SEQUENCE [LARGE SCALE GENOMIC DNA]</scope>
    <source>
        <strain evidence="3">DSM 17908</strain>
    </source>
</reference>
<dbReference type="RefSeq" id="WP_244590551.1">
    <property type="nucleotide sequence ID" value="NZ_CAWNQB010000001.1"/>
</dbReference>
<feature type="domain" description="Phage tail protein C-terminal" evidence="1">
    <location>
        <begin position="258"/>
        <end position="398"/>
    </location>
</feature>
<sequence>MYYSQGTVSMVSGSAIVRGTGTKFNANINSVAPGQIMLIQSGKDNLLHMIQAVNSDTELVLADKASVTLNNATYQIQVTVPDSVSDGVRNMVANSSFVVQFLQNMDKWMSQSGVVDVTLPNGQTVALQSIRALQAAVEGKLDKRQNGADIPDKNAFVGNIGLSDVLKVGNYGVGTDAMFAQSFMGDTRDTKYHTGFYGYSPNTANQLGNHGSVIKTAWSFNNYQLIILPNYGKTVMYVQRCDNGKPWETYTVMTSNMWTVDVSGYYKKSSPILQIFPDGTFTTNDKSEGATVTKLGTGHYQIDGILGYNADGAWGVHGGISSPKNNNGLELIYIDDRVEKDGSITIETFHRQHSHLPERFQNKRIKSIVDGEKVYYADGEPCDIPEGCRLDVRVQMPADSVWNLREKAQDSG</sequence>
<keyword evidence="5" id="KW-1185">Reference proteome</keyword>
<dbReference type="STRING" id="351675.SAMN05421680_102303"/>
<accession>A0A1I3JS96</accession>
<dbReference type="Pfam" id="PF25670">
    <property type="entry name" value="Phage_tail_C_2"/>
    <property type="match status" value="1"/>
</dbReference>
<dbReference type="Proteomes" id="UP000224607">
    <property type="component" value="Unassembled WGS sequence"/>
</dbReference>
<dbReference type="Proteomes" id="UP000198919">
    <property type="component" value="Unassembled WGS sequence"/>
</dbReference>
<reference evidence="4" key="2">
    <citation type="submission" date="2016-10" db="EMBL/GenBank/DDBJ databases">
        <authorList>
            <person name="Varghese N."/>
            <person name="Submissions S."/>
        </authorList>
    </citation>
    <scope>NUCLEOTIDE SEQUENCE [LARGE SCALE GENOMIC DNA]</scope>
    <source>
        <strain evidence="4">DSM 17908</strain>
    </source>
</reference>
<evidence type="ECO:0000259" key="1">
    <source>
        <dbReference type="Pfam" id="PF25670"/>
    </source>
</evidence>
<gene>
    <name evidence="3" type="ORF">SAMN05421680_102303</name>
    <name evidence="2" type="ORF">Xmau_00709</name>
</gene>
<proteinExistence type="predicted"/>
<name>A0A1I3JS96_9GAMM</name>
<organism evidence="3 4">
    <name type="scientific">Xenorhabdus mauleonii</name>
    <dbReference type="NCBI Taxonomy" id="351675"/>
    <lineage>
        <taxon>Bacteria</taxon>
        <taxon>Pseudomonadati</taxon>
        <taxon>Pseudomonadota</taxon>
        <taxon>Gammaproteobacteria</taxon>
        <taxon>Enterobacterales</taxon>
        <taxon>Morganellaceae</taxon>
        <taxon>Xenorhabdus</taxon>
    </lineage>
</organism>
<dbReference type="AlphaFoldDB" id="A0A1I3JS96"/>
<dbReference type="InterPro" id="IPR058008">
    <property type="entry name" value="Gp26_C"/>
</dbReference>
<protein>
    <submittedName>
        <fullName evidence="2">NgrE</fullName>
    </submittedName>
</protein>
<dbReference type="EMBL" id="NITY01000001">
    <property type="protein sequence ID" value="PHM46299.1"/>
    <property type="molecule type" value="Genomic_DNA"/>
</dbReference>
<evidence type="ECO:0000313" key="3">
    <source>
        <dbReference type="EMBL" id="SFI63046.1"/>
    </source>
</evidence>